<evidence type="ECO:0000313" key="1">
    <source>
        <dbReference type="EMBL" id="JAH51751.1"/>
    </source>
</evidence>
<sequence length="19" mass="2333">MRMIYNRNIMAHKSNLIIN</sequence>
<dbReference type="AlphaFoldDB" id="A0A0E9TDV3"/>
<accession>A0A0E9TDV3</accession>
<organism evidence="1">
    <name type="scientific">Anguilla anguilla</name>
    <name type="common">European freshwater eel</name>
    <name type="synonym">Muraena anguilla</name>
    <dbReference type="NCBI Taxonomy" id="7936"/>
    <lineage>
        <taxon>Eukaryota</taxon>
        <taxon>Metazoa</taxon>
        <taxon>Chordata</taxon>
        <taxon>Craniata</taxon>
        <taxon>Vertebrata</taxon>
        <taxon>Euteleostomi</taxon>
        <taxon>Actinopterygii</taxon>
        <taxon>Neopterygii</taxon>
        <taxon>Teleostei</taxon>
        <taxon>Anguilliformes</taxon>
        <taxon>Anguillidae</taxon>
        <taxon>Anguilla</taxon>
    </lineage>
</organism>
<proteinExistence type="predicted"/>
<dbReference type="EMBL" id="GBXM01056826">
    <property type="protein sequence ID" value="JAH51751.1"/>
    <property type="molecule type" value="Transcribed_RNA"/>
</dbReference>
<name>A0A0E9TDV3_ANGAN</name>
<reference evidence="1" key="1">
    <citation type="submission" date="2014-11" db="EMBL/GenBank/DDBJ databases">
        <authorList>
            <person name="Amaro Gonzalez C."/>
        </authorList>
    </citation>
    <scope>NUCLEOTIDE SEQUENCE</scope>
</reference>
<protein>
    <submittedName>
        <fullName evidence="1">Uncharacterized protein</fullName>
    </submittedName>
</protein>
<reference evidence="1" key="2">
    <citation type="journal article" date="2015" name="Fish Shellfish Immunol.">
        <title>Early steps in the European eel (Anguilla anguilla)-Vibrio vulnificus interaction in the gills: Role of the RtxA13 toxin.</title>
        <authorList>
            <person name="Callol A."/>
            <person name="Pajuelo D."/>
            <person name="Ebbesson L."/>
            <person name="Teles M."/>
            <person name="MacKenzie S."/>
            <person name="Amaro C."/>
        </authorList>
    </citation>
    <scope>NUCLEOTIDE SEQUENCE</scope>
</reference>